<accession>A0A117PPR9</accession>
<evidence type="ECO:0000313" key="1">
    <source>
        <dbReference type="EMBL" id="KUM84965.1"/>
    </source>
</evidence>
<sequence length="117" mass="13180">MWRLRLGMRWGGRSVSATPGVLYAVEVCGFRRHGIWDTLLSPDPTARVRAVLLIPGQTDLVGEATVFAQLLLTVGREDHFMCADALRCCFGSVTGLVIRARVVRLSGRWLRNHRWFT</sequence>
<protein>
    <submittedName>
        <fullName evidence="1">Uncharacterized protein</fullName>
    </submittedName>
</protein>
<evidence type="ECO:0000313" key="2">
    <source>
        <dbReference type="Proteomes" id="UP000053039"/>
    </source>
</evidence>
<organism evidence="1 2">
    <name type="scientific">Streptomyces pseudovenezuelae</name>
    <dbReference type="NCBI Taxonomy" id="67350"/>
    <lineage>
        <taxon>Bacteria</taxon>
        <taxon>Bacillati</taxon>
        <taxon>Actinomycetota</taxon>
        <taxon>Actinomycetes</taxon>
        <taxon>Kitasatosporales</taxon>
        <taxon>Streptomycetaceae</taxon>
        <taxon>Streptomyces</taxon>
        <taxon>Streptomyces aurantiacus group</taxon>
    </lineage>
</organism>
<proteinExistence type="predicted"/>
<gene>
    <name evidence="1" type="ORF">AQI94_31080</name>
</gene>
<name>A0A117PPR9_9ACTN</name>
<dbReference type="EMBL" id="LMWM01000030">
    <property type="protein sequence ID" value="KUM84965.1"/>
    <property type="molecule type" value="Genomic_DNA"/>
</dbReference>
<dbReference type="AlphaFoldDB" id="A0A117PPR9"/>
<dbReference type="Proteomes" id="UP000053039">
    <property type="component" value="Unassembled WGS sequence"/>
</dbReference>
<reference evidence="1 2" key="1">
    <citation type="submission" date="2015-10" db="EMBL/GenBank/DDBJ databases">
        <title>Draft genome sequence of Streptomyces pseudovenezuelae DSM 40212, type strain for the species Streptomyces pseudovenezuelae.</title>
        <authorList>
            <person name="Ruckert C."/>
            <person name="Winkler A."/>
            <person name="Kalinowski J."/>
            <person name="Kampfer P."/>
            <person name="Glaeser S."/>
        </authorList>
    </citation>
    <scope>NUCLEOTIDE SEQUENCE [LARGE SCALE GENOMIC DNA]</scope>
    <source>
        <strain evidence="1 2">DSM 40212</strain>
    </source>
</reference>
<comment type="caution">
    <text evidence="1">The sequence shown here is derived from an EMBL/GenBank/DDBJ whole genome shotgun (WGS) entry which is preliminary data.</text>
</comment>